<dbReference type="AlphaFoldDB" id="A0AAD3P0F0"/>
<dbReference type="RefSeq" id="WP_271180031.1">
    <property type="nucleotide sequence ID" value="NZ_BSFH01000078.1"/>
</dbReference>
<evidence type="ECO:0000313" key="2">
    <source>
        <dbReference type="Proteomes" id="UP001143349"/>
    </source>
</evidence>
<dbReference type="Proteomes" id="UP001143349">
    <property type="component" value="Unassembled WGS sequence"/>
</dbReference>
<protein>
    <submittedName>
        <fullName evidence="1">Uncharacterized protein</fullName>
    </submittedName>
</protein>
<comment type="caution">
    <text evidence="1">The sequence shown here is derived from an EMBL/GenBank/DDBJ whole genome shotgun (WGS) entry which is preliminary data.</text>
</comment>
<gene>
    <name evidence="1" type="ORF">GCM10017635_27360</name>
</gene>
<reference evidence="1" key="1">
    <citation type="journal article" date="2014" name="Int. J. Syst. Evol. Microbiol.">
        <title>Complete genome sequence of Corynebacterium casei LMG S-19264T (=DSM 44701T), isolated from a smear-ripened cheese.</title>
        <authorList>
            <consortium name="US DOE Joint Genome Institute (JGI-PGF)"/>
            <person name="Walter F."/>
            <person name="Albersmeier A."/>
            <person name="Kalinowski J."/>
            <person name="Ruckert C."/>
        </authorList>
    </citation>
    <scope>NUCLEOTIDE SEQUENCE</scope>
    <source>
        <strain evidence="1">VKM B-2222</strain>
    </source>
</reference>
<reference evidence="1" key="2">
    <citation type="submission" date="2023-01" db="EMBL/GenBank/DDBJ databases">
        <authorList>
            <person name="Sun Q."/>
            <person name="Evtushenko L."/>
        </authorList>
    </citation>
    <scope>NUCLEOTIDE SEQUENCE</scope>
    <source>
        <strain evidence="1">VKM B-2222</strain>
    </source>
</reference>
<evidence type="ECO:0000313" key="1">
    <source>
        <dbReference type="EMBL" id="GLK65262.1"/>
    </source>
</evidence>
<dbReference type="EMBL" id="BSFH01000078">
    <property type="protein sequence ID" value="GLK65262.1"/>
    <property type="molecule type" value="Genomic_DNA"/>
</dbReference>
<keyword evidence="2" id="KW-1185">Reference proteome</keyword>
<organism evidence="1 2">
    <name type="scientific">Paracoccus kondratievae</name>
    <dbReference type="NCBI Taxonomy" id="135740"/>
    <lineage>
        <taxon>Bacteria</taxon>
        <taxon>Pseudomonadati</taxon>
        <taxon>Pseudomonadota</taxon>
        <taxon>Alphaproteobacteria</taxon>
        <taxon>Rhodobacterales</taxon>
        <taxon>Paracoccaceae</taxon>
        <taxon>Paracoccus</taxon>
    </lineage>
</organism>
<sequence>MSELGWGDVLCAAIDAWLRSMAEQTGLGQRSADVDFINTVVTGRYGICVFTPALATGERAMSDDLIDRLRHHYKQRI</sequence>
<name>A0AAD3P0F0_9RHOB</name>
<proteinExistence type="predicted"/>
<accession>A0AAD3P0F0</accession>